<dbReference type="InterPro" id="IPR016036">
    <property type="entry name" value="Malonyl_transacylase_ACP-bd"/>
</dbReference>
<dbReference type="InterPro" id="IPR041618">
    <property type="entry name" value="PKS_DE"/>
</dbReference>
<keyword evidence="7" id="KW-0012">Acyltransferase</keyword>
<dbReference type="Pfam" id="PF00109">
    <property type="entry name" value="ketoacyl-synt"/>
    <property type="match status" value="1"/>
</dbReference>
<evidence type="ECO:0000256" key="5">
    <source>
        <dbReference type="ARBA" id="ARBA00023194"/>
    </source>
</evidence>
<dbReference type="SMART" id="SM00822">
    <property type="entry name" value="PKS_KR"/>
    <property type="match status" value="1"/>
</dbReference>
<dbReference type="PROSITE" id="PS00012">
    <property type="entry name" value="PHOSPHOPANTETHEINE"/>
    <property type="match status" value="2"/>
</dbReference>
<feature type="domain" description="Ketosynthase family 3 (KS3)" evidence="10">
    <location>
        <begin position="367"/>
        <end position="793"/>
    </location>
</feature>
<dbReference type="SUPFAM" id="SSF47336">
    <property type="entry name" value="ACP-like"/>
    <property type="match status" value="2"/>
</dbReference>
<keyword evidence="4 11" id="KW-0808">Transferase</keyword>
<evidence type="ECO:0000313" key="11">
    <source>
        <dbReference type="EMBL" id="MDQ0578398.1"/>
    </source>
</evidence>
<proteinExistence type="predicted"/>
<dbReference type="InterPro" id="IPR009081">
    <property type="entry name" value="PP-bd_ACP"/>
</dbReference>
<dbReference type="InterPro" id="IPR018228">
    <property type="entry name" value="DNase_TatD-rel_CS"/>
</dbReference>
<dbReference type="SMART" id="SM01294">
    <property type="entry name" value="PKS_PP_betabranch"/>
    <property type="match status" value="1"/>
</dbReference>
<evidence type="ECO:0000256" key="4">
    <source>
        <dbReference type="ARBA" id="ARBA00022679"/>
    </source>
</evidence>
<evidence type="ECO:0000313" key="12">
    <source>
        <dbReference type="Proteomes" id="UP001230654"/>
    </source>
</evidence>
<dbReference type="InterPro" id="IPR050091">
    <property type="entry name" value="PKS_NRPS_Biosynth_Enz"/>
</dbReference>
<dbReference type="InterPro" id="IPR020806">
    <property type="entry name" value="PKS_PP-bd"/>
</dbReference>
<dbReference type="Pfam" id="PF16197">
    <property type="entry name" value="KAsynt_C_assoc"/>
    <property type="match status" value="1"/>
</dbReference>
<evidence type="ECO:0000256" key="6">
    <source>
        <dbReference type="ARBA" id="ARBA00023268"/>
    </source>
</evidence>
<comment type="caution">
    <text evidence="11">The sequence shown here is derived from an EMBL/GenBank/DDBJ whole genome shotgun (WGS) entry which is preliminary data.</text>
</comment>
<accession>A0ABU0NHV3</accession>
<dbReference type="Gene3D" id="3.10.129.110">
    <property type="entry name" value="Polyketide synthase dehydratase"/>
    <property type="match status" value="1"/>
</dbReference>
<keyword evidence="12" id="KW-1185">Reference proteome</keyword>
<evidence type="ECO:0000256" key="8">
    <source>
        <dbReference type="SAM" id="MobiDB-lite"/>
    </source>
</evidence>
<dbReference type="Pfam" id="PF00550">
    <property type="entry name" value="PP-binding"/>
    <property type="match status" value="2"/>
</dbReference>
<evidence type="ECO:0000256" key="3">
    <source>
        <dbReference type="ARBA" id="ARBA00022553"/>
    </source>
</evidence>
<dbReference type="CDD" id="cd00833">
    <property type="entry name" value="PKS"/>
    <property type="match status" value="1"/>
</dbReference>
<dbReference type="Gene3D" id="3.30.70.3290">
    <property type="match status" value="1"/>
</dbReference>
<keyword evidence="6" id="KW-0511">Multifunctional enzyme</keyword>
<dbReference type="SMART" id="SM00827">
    <property type="entry name" value="PKS_AT"/>
    <property type="match status" value="1"/>
</dbReference>
<reference evidence="11 12" key="1">
    <citation type="submission" date="2023-07" db="EMBL/GenBank/DDBJ databases">
        <title>Comparative genomics of wheat-associated soil bacteria to identify genetic determinants of phenazine resistance.</title>
        <authorList>
            <person name="Mouncey N."/>
        </authorList>
    </citation>
    <scope>NUCLEOTIDE SEQUENCE [LARGE SCALE GENOMIC DNA]</scope>
    <source>
        <strain evidence="11 12">B2I6</strain>
    </source>
</reference>
<dbReference type="GO" id="GO:0016740">
    <property type="term" value="F:transferase activity"/>
    <property type="evidence" value="ECO:0007669"/>
    <property type="project" value="UniProtKB-KW"/>
</dbReference>
<evidence type="ECO:0000259" key="10">
    <source>
        <dbReference type="PROSITE" id="PS52004"/>
    </source>
</evidence>
<dbReference type="InterPro" id="IPR016035">
    <property type="entry name" value="Acyl_Trfase/lysoPLipase"/>
</dbReference>
<dbReference type="PROSITE" id="PS01090">
    <property type="entry name" value="TATD_2"/>
    <property type="match status" value="1"/>
</dbReference>
<evidence type="ECO:0000259" key="9">
    <source>
        <dbReference type="PROSITE" id="PS50075"/>
    </source>
</evidence>
<dbReference type="Gene3D" id="1.10.1200.10">
    <property type="entry name" value="ACP-like"/>
    <property type="match status" value="2"/>
</dbReference>
<dbReference type="SMART" id="SM00825">
    <property type="entry name" value="PKS_KS"/>
    <property type="match status" value="1"/>
</dbReference>
<dbReference type="SMART" id="SM00826">
    <property type="entry name" value="PKS_DH"/>
    <property type="match status" value="1"/>
</dbReference>
<feature type="region of interest" description="Disordered" evidence="8">
    <location>
        <begin position="1966"/>
        <end position="1985"/>
    </location>
</feature>
<dbReference type="InterPro" id="IPR014043">
    <property type="entry name" value="Acyl_transferase_dom"/>
</dbReference>
<dbReference type="InterPro" id="IPR036736">
    <property type="entry name" value="ACP-like_sf"/>
</dbReference>
<dbReference type="Gene3D" id="6.10.140.1830">
    <property type="match status" value="1"/>
</dbReference>
<dbReference type="PROSITE" id="PS50075">
    <property type="entry name" value="CARRIER"/>
    <property type="match status" value="2"/>
</dbReference>
<dbReference type="NCBIfam" id="NF045894">
    <property type="entry name" value="PKS_plus_SDR"/>
    <property type="match status" value="1"/>
</dbReference>
<protein>
    <submittedName>
        <fullName evidence="11">Acyl transferase domain-containing protein</fullName>
    </submittedName>
</protein>
<name>A0ABU0NHV3_STRRH</name>
<dbReference type="PROSITE" id="PS00606">
    <property type="entry name" value="KS3_1"/>
    <property type="match status" value="1"/>
</dbReference>
<dbReference type="InterPro" id="IPR042104">
    <property type="entry name" value="PKS_dehydratase_sf"/>
</dbReference>
<evidence type="ECO:0000256" key="1">
    <source>
        <dbReference type="ARBA" id="ARBA00004792"/>
    </source>
</evidence>
<dbReference type="InterPro" id="IPR001227">
    <property type="entry name" value="Ac_transferase_dom_sf"/>
</dbReference>
<dbReference type="EMBL" id="JAUSWV010000002">
    <property type="protein sequence ID" value="MDQ0578398.1"/>
    <property type="molecule type" value="Genomic_DNA"/>
</dbReference>
<dbReference type="SUPFAM" id="SSF53901">
    <property type="entry name" value="Thiolase-like"/>
    <property type="match status" value="1"/>
</dbReference>
<dbReference type="PANTHER" id="PTHR43775:SF51">
    <property type="entry name" value="INACTIVE PHENOLPHTHIOCEROL SYNTHESIS POLYKETIDE SYNTHASE TYPE I PKS1-RELATED"/>
    <property type="match status" value="1"/>
</dbReference>
<dbReference type="InterPro" id="IPR014030">
    <property type="entry name" value="Ketoacyl_synth_N"/>
</dbReference>
<dbReference type="InterPro" id="IPR032821">
    <property type="entry name" value="PKS_assoc"/>
</dbReference>
<dbReference type="InterPro" id="IPR016039">
    <property type="entry name" value="Thiolase-like"/>
</dbReference>
<dbReference type="Gene3D" id="3.40.366.10">
    <property type="entry name" value="Malonyl-Coenzyme A Acyl Carrier Protein, domain 2"/>
    <property type="match status" value="1"/>
</dbReference>
<gene>
    <name evidence="11" type="ORF">QF030_000576</name>
</gene>
<dbReference type="Pfam" id="PF18369">
    <property type="entry name" value="PKS_DE"/>
    <property type="match status" value="1"/>
</dbReference>
<sequence>MAAVLLDLLVHAGTEAGSGAVEQIIVDTALTVPEHGHLQLRVQVDVPGRDGLRPVVVHSRRAGDEASTWTRHARALLRPGLPTPSFDLRTWPATGADAPADLLDFRGVRGIHGLAEQDGQLFADVSLPPELVDEAAGFTLHPALLDTVFRLLVGRTGESERELTMCADLAVYAEGATALRLRATPVEGGRHLVELADHTGEPVAALGPLTLGRMDSTAIAAAVGIPALREARATEDGPFVRRVVGRPAAENGSLAHRLAALGATEQQRVLLDLVKESAAVVLGHTSAEALDEKQPFKDLGFDSLSAVKLRNRLHDFTGMSLPSSLAFDYPTPSALACHLRTELLGEEAANLSAGVVQSGPAVPADPNEPIAIIAMSTRLPGGVNTPEELWRLVAEERDALSGFPQDRNWDVDKLYHPDPTHPGTTYTRVGGFLHDAAQFDAGLFGISPREALAMDPQQRLLLETSWEALERAGIDPLSAQGRDIGVFTGIVHHDYVTRLRQIPEDARGYVMTGTSSSVASGRVSYVFGFEGPAVTIDTACSSSLVAMHLATQALRRGECSLALAGGATVMSSPDAFVEFARQRGLSADGRCKAYSSTADGTGWAEGVGVIVLERLSEARRNGHRILAVLRGSAVNQDGASNGLTAPNGPSQQRVIRRALSDAGLSTKDVDMVEGHGTGTSLGDPIEVQALLATYGQDRPADRPLWLGSLKSNIGHTQAAAGVSGVIKMVEALRHGVMPSTLHVEEPTPQVDWTAGAVELLREAREWPDTGRPRRAAVSSFGASGTNAHVILEESPEEPVEAPVAGSGVELPAAPVVVPLVVSARSPGSLVGQAERLVSFVGENAGTLPHVAGALVAQRAMLSERAVIMAGSGEEALAGLGALARGESHPGLVTGSAVGAGRTVLVFPGQGSQWVGMGRELLDSSPVFAERIAECAAALEGWVDWPLVDVLRGDVPAEVLERVDVVQPASFAVMVGLAAVWASVGVVPDAVVGHSQGEIAAACVSGVLSLEDAARIVAVRSQVIAGSLAGRGGMASVALSETEVAGRIERWAGRVEVAAVNGPSSVVIAGDAEALAEALDVLAADGVRVRRVAVDYASHTRHVEAIEEVLGEAFSDIRAQAPLVPFYSTVTGEWVREAGVLDGGYWYRNLRGQVRFGPAIADLLAGGHTVFVEASAHPVLVQPVNEIVDQADDTVRLRAVVGGTLRRDDGGLRRLFTSMAELFVRGVPVDWAAMLPAGAGSGASQVELPTYAFDRRHYWLQEADNADGSGASGEDTDADFWSAVEQTDADSLAGLLASDSASLRDALRTVVPVLADWRGRRQQRFSAERLRYAITWRPLDREVSGVPAGRWLAVLPPGCPIEGATGFPADSTTGSQVAELLAGLGAQGLDIVPLEIAPSALTRTGLTEQLSGIRAEYEPAGVLSLLALDGTHDATVTAARTLALIQALGDAGVDGPLWCLTRGVVNTGVQDTVTDPGEAALWGLGRAVALEHPDRWGGLVDLPATANARTAQYLVGALNGAAGDDQLAVRRSGVYSRRLTRKPAPEAPADGGWQPHGTVLVTGGAEAVGAHASLWLARSGARRLIITTTAQAPADAVTELLDKLAATGVETTVVSCADADRETLARLIAETPEEQPLTAVVHAADTAWTSNIADTGLADLTEVFAAKVDTAIWLDELFTDTDTDTDAGGAPLDAFVVFSSIAGIWGGGGQGVSGAANAVLDALVERRRGRGLAATSIAWGALDEIGPAMDEATLAQLRRRGVLPMTRQIAMTAFEQAVEAREKAVTVVDMDWEAFIPAFTSVRVSPLFADLPEAAAAVRASQPDAENISITSSLVDSLRDVPEAEQNRLLLRLVCGQASTVLGHSSTDSIGPLQSFQEVGFDSLAAVNLRNSLHVATGLRLPATLIFDYPTPDALVGFLRSELLTETGDDDPDTREDDLRRVLAQVPLARFREAGLLDKLLSLIAPEDGSAPGVTTPEPDPVTPAAEDDADLIDVMDVADLVKRALGNDTN</sequence>
<dbReference type="Gene3D" id="3.40.47.10">
    <property type="match status" value="1"/>
</dbReference>
<dbReference type="CDD" id="cd08952">
    <property type="entry name" value="KR_1_SDR_x"/>
    <property type="match status" value="1"/>
</dbReference>
<dbReference type="PROSITE" id="PS52004">
    <property type="entry name" value="KS3_2"/>
    <property type="match status" value="1"/>
</dbReference>
<dbReference type="InterPro" id="IPR020841">
    <property type="entry name" value="PKS_Beta-ketoAc_synthase_dom"/>
</dbReference>
<dbReference type="InterPro" id="IPR006162">
    <property type="entry name" value="Ppantetheine_attach_site"/>
</dbReference>
<evidence type="ECO:0000256" key="7">
    <source>
        <dbReference type="ARBA" id="ARBA00023315"/>
    </source>
</evidence>
<dbReference type="Proteomes" id="UP001230654">
    <property type="component" value="Unassembled WGS sequence"/>
</dbReference>
<dbReference type="Pfam" id="PF00698">
    <property type="entry name" value="Acyl_transf_1"/>
    <property type="match status" value="1"/>
</dbReference>
<dbReference type="InterPro" id="IPR036291">
    <property type="entry name" value="NAD(P)-bd_dom_sf"/>
</dbReference>
<dbReference type="InterPro" id="IPR020807">
    <property type="entry name" value="PKS_DH"/>
</dbReference>
<keyword evidence="5" id="KW-0045">Antibiotic biosynthesis</keyword>
<keyword evidence="2" id="KW-0596">Phosphopantetheine</keyword>
<organism evidence="11 12">
    <name type="scientific">Streptomyces rishiriensis</name>
    <dbReference type="NCBI Taxonomy" id="68264"/>
    <lineage>
        <taxon>Bacteria</taxon>
        <taxon>Bacillati</taxon>
        <taxon>Actinomycetota</taxon>
        <taxon>Actinomycetes</taxon>
        <taxon>Kitasatosporales</taxon>
        <taxon>Streptomycetaceae</taxon>
        <taxon>Streptomyces</taxon>
    </lineage>
</organism>
<evidence type="ECO:0000256" key="2">
    <source>
        <dbReference type="ARBA" id="ARBA00022450"/>
    </source>
</evidence>
<dbReference type="InterPro" id="IPR013968">
    <property type="entry name" value="PKS_KR"/>
</dbReference>
<dbReference type="PANTHER" id="PTHR43775">
    <property type="entry name" value="FATTY ACID SYNTHASE"/>
    <property type="match status" value="1"/>
</dbReference>
<feature type="domain" description="Carrier" evidence="9">
    <location>
        <begin position="268"/>
        <end position="343"/>
    </location>
</feature>
<dbReference type="SMART" id="SM00823">
    <property type="entry name" value="PKS_PP"/>
    <property type="match status" value="2"/>
</dbReference>
<feature type="domain" description="Carrier" evidence="9">
    <location>
        <begin position="1847"/>
        <end position="1922"/>
    </location>
</feature>
<dbReference type="InterPro" id="IPR018201">
    <property type="entry name" value="Ketoacyl_synth_AS"/>
</dbReference>
<dbReference type="SUPFAM" id="SSF52151">
    <property type="entry name" value="FabD/lysophospholipase-like"/>
    <property type="match status" value="1"/>
</dbReference>
<dbReference type="Pfam" id="PF02801">
    <property type="entry name" value="Ketoacyl-synt_C"/>
    <property type="match status" value="1"/>
</dbReference>
<dbReference type="SUPFAM" id="SSF51735">
    <property type="entry name" value="NAD(P)-binding Rossmann-fold domains"/>
    <property type="match status" value="2"/>
</dbReference>
<dbReference type="Pfam" id="PF08659">
    <property type="entry name" value="KR"/>
    <property type="match status" value="1"/>
</dbReference>
<keyword evidence="3" id="KW-0597">Phosphoprotein</keyword>
<dbReference type="Gene3D" id="3.40.50.720">
    <property type="entry name" value="NAD(P)-binding Rossmann-like Domain"/>
    <property type="match status" value="1"/>
</dbReference>
<dbReference type="InterPro" id="IPR057326">
    <property type="entry name" value="KR_dom"/>
</dbReference>
<dbReference type="SUPFAM" id="SSF55048">
    <property type="entry name" value="Probable ACP-binding domain of malonyl-CoA ACP transacylase"/>
    <property type="match status" value="1"/>
</dbReference>
<comment type="pathway">
    <text evidence="1">Antibiotic biosynthesis.</text>
</comment>
<dbReference type="InterPro" id="IPR014031">
    <property type="entry name" value="Ketoacyl_synth_C"/>
</dbReference>